<protein>
    <recommendedName>
        <fullName evidence="7">Small ribosomal subunit protein uS7</fullName>
    </recommendedName>
</protein>
<comment type="function">
    <text evidence="7">One of the primary rRNA binding proteins, it binds directly to 16S rRNA where it nucleates assembly of the head domain of the 30S subunit. Is located at the subunit interface close to the decoding center, probably blocks exit of the E-site tRNA.</text>
</comment>
<dbReference type="Gene3D" id="1.10.455.10">
    <property type="entry name" value="Ribosomal protein S7 domain"/>
    <property type="match status" value="1"/>
</dbReference>
<proteinExistence type="inferred from homology"/>
<dbReference type="PANTHER" id="PTHR11205">
    <property type="entry name" value="RIBOSOMAL PROTEIN S7"/>
    <property type="match status" value="1"/>
</dbReference>
<dbReference type="PIRSF" id="PIRSF002122">
    <property type="entry name" value="RPS7p_RPS7a_RPS5e_RPS7o"/>
    <property type="match status" value="1"/>
</dbReference>
<dbReference type="NCBIfam" id="TIGR01029">
    <property type="entry name" value="rpsG_bact"/>
    <property type="match status" value="1"/>
</dbReference>
<dbReference type="InterPro" id="IPR036823">
    <property type="entry name" value="Ribosomal_uS7_dom_sf"/>
</dbReference>
<name>A0ABS5BIC3_9MOLU</name>
<keyword evidence="11" id="KW-1185">Reference proteome</keyword>
<gene>
    <name evidence="7 10" type="primary">rpsG</name>
    <name evidence="10" type="ORF">FEF22_000800</name>
</gene>
<evidence type="ECO:0000256" key="1">
    <source>
        <dbReference type="ARBA" id="ARBA00007151"/>
    </source>
</evidence>
<dbReference type="InterPro" id="IPR020606">
    <property type="entry name" value="Ribosomal_uS7_CS"/>
</dbReference>
<sequence length="159" mass="18174">MSRKKSVYKRDISSDTVYNSQIISKTINAIMKDGKKSIARTILYSALKKVKKATNQEAIDVFNKALNNIMPILEVRNRAIGSQNYQIPSEVLPKRRQSLGLRWLIQCAKKRNEKTMIEKLAKEIIDASLGTGLSIKKKEDMHRMAEANKAFAYYRYSSS</sequence>
<comment type="subunit">
    <text evidence="7">Part of the 30S ribosomal subunit. Contacts proteins S9 and S11.</text>
</comment>
<evidence type="ECO:0000256" key="6">
    <source>
        <dbReference type="ARBA" id="ARBA00023274"/>
    </source>
</evidence>
<keyword evidence="2 7" id="KW-0820">tRNA-binding</keyword>
<dbReference type="InterPro" id="IPR023798">
    <property type="entry name" value="Ribosomal_uS7_dom"/>
</dbReference>
<comment type="caution">
    <text evidence="10">The sequence shown here is derived from an EMBL/GenBank/DDBJ whole genome shotgun (WGS) entry which is preliminary data.</text>
</comment>
<evidence type="ECO:0000256" key="5">
    <source>
        <dbReference type="ARBA" id="ARBA00022980"/>
    </source>
</evidence>
<keyword evidence="4 7" id="KW-0694">RNA-binding</keyword>
<reference evidence="10" key="1">
    <citation type="submission" date="2019-10" db="EMBL/GenBank/DDBJ databases">
        <title>Whole Genome Sequencing and Characterization of Texas Phoenix Palm Decline Phytoplasma Belongs to Lethal Yellowing (16SrIV) Group.</title>
        <authorList>
            <person name="Bao M."/>
        </authorList>
    </citation>
    <scope>NUCLEOTIDE SEQUENCE [LARGE SCALE GENOMIC DNA]</scope>
    <source>
        <strain evidence="10">ACPD</strain>
    </source>
</reference>
<keyword evidence="3 7" id="KW-0699">rRNA-binding</keyword>
<dbReference type="CDD" id="cd14869">
    <property type="entry name" value="uS7_Bacteria"/>
    <property type="match status" value="1"/>
</dbReference>
<evidence type="ECO:0000313" key="11">
    <source>
        <dbReference type="Proteomes" id="UP001192346"/>
    </source>
</evidence>
<keyword evidence="6 7" id="KW-0687">Ribonucleoprotein</keyword>
<evidence type="ECO:0000256" key="7">
    <source>
        <dbReference type="HAMAP-Rule" id="MF_00480"/>
    </source>
</evidence>
<accession>A0ABS5BIC3</accession>
<dbReference type="PROSITE" id="PS00052">
    <property type="entry name" value="RIBOSOMAL_S7"/>
    <property type="match status" value="1"/>
</dbReference>
<dbReference type="Proteomes" id="UP001192346">
    <property type="component" value="Unassembled WGS sequence"/>
</dbReference>
<dbReference type="InterPro" id="IPR005717">
    <property type="entry name" value="Ribosomal_uS7_bac/org-type"/>
</dbReference>
<dbReference type="GO" id="GO:0005840">
    <property type="term" value="C:ribosome"/>
    <property type="evidence" value="ECO:0007669"/>
    <property type="project" value="UniProtKB-KW"/>
</dbReference>
<dbReference type="RefSeq" id="WP_138107972.1">
    <property type="nucleotide sequence ID" value="NZ_VBRA02000007.1"/>
</dbReference>
<dbReference type="SUPFAM" id="SSF47973">
    <property type="entry name" value="Ribosomal protein S7"/>
    <property type="match status" value="1"/>
</dbReference>
<evidence type="ECO:0000256" key="2">
    <source>
        <dbReference type="ARBA" id="ARBA00022555"/>
    </source>
</evidence>
<evidence type="ECO:0000256" key="8">
    <source>
        <dbReference type="RuleBase" id="RU003619"/>
    </source>
</evidence>
<keyword evidence="5 7" id="KW-0689">Ribosomal protein</keyword>
<dbReference type="Pfam" id="PF00177">
    <property type="entry name" value="Ribosomal_S7"/>
    <property type="match status" value="1"/>
</dbReference>
<evidence type="ECO:0000313" key="10">
    <source>
        <dbReference type="EMBL" id="MBP3059326.1"/>
    </source>
</evidence>
<evidence type="ECO:0000259" key="9">
    <source>
        <dbReference type="Pfam" id="PF00177"/>
    </source>
</evidence>
<dbReference type="InterPro" id="IPR000235">
    <property type="entry name" value="Ribosomal_uS7"/>
</dbReference>
<feature type="domain" description="Small ribosomal subunit protein uS7" evidence="9">
    <location>
        <begin position="3"/>
        <end position="149"/>
    </location>
</feature>
<dbReference type="HAMAP" id="MF_00480_B">
    <property type="entry name" value="Ribosomal_uS7_B"/>
    <property type="match status" value="1"/>
</dbReference>
<organism evidence="10 11">
    <name type="scientific">Texas Phoenix palm phytoplasma</name>
    <dbReference type="NCBI Taxonomy" id="176709"/>
    <lineage>
        <taxon>Bacteria</taxon>
        <taxon>Bacillati</taxon>
        <taxon>Mycoplasmatota</taxon>
        <taxon>Mollicutes</taxon>
        <taxon>Acholeplasmatales</taxon>
        <taxon>Acholeplasmataceae</taxon>
        <taxon>Candidatus Phytoplasma</taxon>
        <taxon>16SrIV (Coconut lethal yellows group)</taxon>
    </lineage>
</organism>
<dbReference type="EMBL" id="VBRA02000007">
    <property type="protein sequence ID" value="MBP3059326.1"/>
    <property type="molecule type" value="Genomic_DNA"/>
</dbReference>
<evidence type="ECO:0000256" key="4">
    <source>
        <dbReference type="ARBA" id="ARBA00022884"/>
    </source>
</evidence>
<evidence type="ECO:0000256" key="3">
    <source>
        <dbReference type="ARBA" id="ARBA00022730"/>
    </source>
</evidence>
<comment type="similarity">
    <text evidence="1 7 8">Belongs to the universal ribosomal protein uS7 family.</text>
</comment>